<gene>
    <name evidence="3" type="ORF">Cni_G06162</name>
</gene>
<sequence length="121" mass="13676">MLSSSVTASRWASASQQLPGPRWRLCSPARWPSWAATWCATWARVLLLHFAKGGCNGIGAWVFNSVLNVALLFLFVHFVIRRVVRIQKAESLEDNSGSSHHSSSHHHHQNKVDSFDKKKER</sequence>
<proteinExistence type="predicted"/>
<protein>
    <submittedName>
        <fullName evidence="3">Elongation of fatty acids protein 3-like</fullName>
    </submittedName>
</protein>
<accession>A0AAQ3JY55</accession>
<keyword evidence="2" id="KW-0812">Transmembrane</keyword>
<keyword evidence="2" id="KW-0472">Membrane</keyword>
<organism evidence="3 4">
    <name type="scientific">Canna indica</name>
    <name type="common">Indian-shot</name>
    <dbReference type="NCBI Taxonomy" id="4628"/>
    <lineage>
        <taxon>Eukaryota</taxon>
        <taxon>Viridiplantae</taxon>
        <taxon>Streptophyta</taxon>
        <taxon>Embryophyta</taxon>
        <taxon>Tracheophyta</taxon>
        <taxon>Spermatophyta</taxon>
        <taxon>Magnoliopsida</taxon>
        <taxon>Liliopsida</taxon>
        <taxon>Zingiberales</taxon>
        <taxon>Cannaceae</taxon>
        <taxon>Canna</taxon>
    </lineage>
</organism>
<name>A0AAQ3JY55_9LILI</name>
<feature type="compositionally biased region" description="Basic and acidic residues" evidence="1">
    <location>
        <begin position="110"/>
        <end position="121"/>
    </location>
</feature>
<dbReference type="EMBL" id="CP136891">
    <property type="protein sequence ID" value="WOK97454.1"/>
    <property type="molecule type" value="Genomic_DNA"/>
</dbReference>
<evidence type="ECO:0000256" key="1">
    <source>
        <dbReference type="SAM" id="MobiDB-lite"/>
    </source>
</evidence>
<feature type="region of interest" description="Disordered" evidence="1">
    <location>
        <begin position="94"/>
        <end position="121"/>
    </location>
</feature>
<feature type="transmembrane region" description="Helical" evidence="2">
    <location>
        <begin position="58"/>
        <end position="80"/>
    </location>
</feature>
<dbReference type="AlphaFoldDB" id="A0AAQ3JY55"/>
<evidence type="ECO:0000313" key="3">
    <source>
        <dbReference type="EMBL" id="WOK97454.1"/>
    </source>
</evidence>
<reference evidence="3 4" key="1">
    <citation type="submission" date="2023-10" db="EMBL/GenBank/DDBJ databases">
        <title>Chromosome-scale genome assembly provides insights into flower coloration mechanisms of Canna indica.</title>
        <authorList>
            <person name="Li C."/>
        </authorList>
    </citation>
    <scope>NUCLEOTIDE SEQUENCE [LARGE SCALE GENOMIC DNA]</scope>
    <source>
        <tissue evidence="3">Flower</tissue>
    </source>
</reference>
<keyword evidence="2" id="KW-1133">Transmembrane helix</keyword>
<evidence type="ECO:0000256" key="2">
    <source>
        <dbReference type="SAM" id="Phobius"/>
    </source>
</evidence>
<evidence type="ECO:0000313" key="4">
    <source>
        <dbReference type="Proteomes" id="UP001327560"/>
    </source>
</evidence>
<dbReference type="Proteomes" id="UP001327560">
    <property type="component" value="Chromosome 2"/>
</dbReference>
<keyword evidence="4" id="KW-1185">Reference proteome</keyword>